<protein>
    <submittedName>
        <fullName evidence="2">Peptidase S16</fullName>
    </submittedName>
</protein>
<sequence>MPLPLFPLHSVLFPGGLLPLRIFEARYLDMVRDCLRDDSGFGICLIESGDEVGPAPRIYRFGTMVRIVDWDRRADGLLGIVVQGEQRLHVLDYAPAPNGLLRAEVALLPSEAAVPMPADQLTLSELLRRMLDQLGPPFSTLEGHYEDAVWVGARLTELLPLQPAAKQHLYELKDPLLRLDELRTALRRGLA</sequence>
<dbReference type="RefSeq" id="WP_070077650.1">
    <property type="nucleotide sequence ID" value="NZ_CP017415.1"/>
</dbReference>
<evidence type="ECO:0000313" key="3">
    <source>
        <dbReference type="Proteomes" id="UP000095401"/>
    </source>
</evidence>
<dbReference type="AlphaFoldDB" id="A0A1D8ILA6"/>
<dbReference type="PROSITE" id="PS51787">
    <property type="entry name" value="LON_N"/>
    <property type="match status" value="1"/>
</dbReference>
<feature type="domain" description="Lon N-terminal" evidence="1">
    <location>
        <begin position="1"/>
        <end position="190"/>
    </location>
</feature>
<dbReference type="PANTHER" id="PTHR46732">
    <property type="entry name" value="ATP-DEPENDENT PROTEASE LA (LON) DOMAIN PROTEIN"/>
    <property type="match status" value="1"/>
</dbReference>
<dbReference type="SUPFAM" id="SSF88697">
    <property type="entry name" value="PUA domain-like"/>
    <property type="match status" value="1"/>
</dbReference>
<dbReference type="Gene3D" id="1.10.4060.10">
    <property type="entry name" value="BPP1347 like domain"/>
    <property type="match status" value="1"/>
</dbReference>
<dbReference type="InterPro" id="IPR046336">
    <property type="entry name" value="Lon_prtase_N_sf"/>
</dbReference>
<keyword evidence="3" id="KW-1185">Reference proteome</keyword>
<dbReference type="KEGG" id="aprs:BI364_03950"/>
<dbReference type="SMART" id="SM00464">
    <property type="entry name" value="LON"/>
    <property type="match status" value="1"/>
</dbReference>
<accession>A0A1D8ILA6</accession>
<organism evidence="2 3">
    <name type="scientific">Acidihalobacter yilgarnensis</name>
    <dbReference type="NCBI Taxonomy" id="2819280"/>
    <lineage>
        <taxon>Bacteria</taxon>
        <taxon>Pseudomonadati</taxon>
        <taxon>Pseudomonadota</taxon>
        <taxon>Gammaproteobacteria</taxon>
        <taxon>Chromatiales</taxon>
        <taxon>Ectothiorhodospiraceae</taxon>
        <taxon>Acidihalobacter</taxon>
    </lineage>
</organism>
<dbReference type="PANTHER" id="PTHR46732:SF8">
    <property type="entry name" value="ATP-DEPENDENT PROTEASE LA (LON) DOMAIN PROTEIN"/>
    <property type="match status" value="1"/>
</dbReference>
<dbReference type="InterPro" id="IPR015947">
    <property type="entry name" value="PUA-like_sf"/>
</dbReference>
<dbReference type="Proteomes" id="UP000095401">
    <property type="component" value="Chromosome"/>
</dbReference>
<dbReference type="InterPro" id="IPR003111">
    <property type="entry name" value="Lon_prtase_N"/>
</dbReference>
<reference evidence="3" key="1">
    <citation type="submission" date="2016-09" db="EMBL/GenBank/DDBJ databases">
        <title>Acidihalobacter prosperus F5.</title>
        <authorList>
            <person name="Khaleque H.N."/>
            <person name="Ramsay J.P."/>
            <person name="Kaksonen A.H."/>
            <person name="Boxall N.J."/>
            <person name="Watkin E.L.J."/>
        </authorList>
    </citation>
    <scope>NUCLEOTIDE SEQUENCE [LARGE SCALE GENOMIC DNA]</scope>
    <source>
        <strain evidence="3">F5</strain>
    </source>
</reference>
<evidence type="ECO:0000259" key="1">
    <source>
        <dbReference type="PROSITE" id="PS51787"/>
    </source>
</evidence>
<name>A0A1D8ILA6_9GAMM</name>
<gene>
    <name evidence="2" type="ORF">BI364_03950</name>
</gene>
<dbReference type="Gene3D" id="2.30.130.40">
    <property type="entry name" value="LON domain-like"/>
    <property type="match status" value="1"/>
</dbReference>
<dbReference type="EMBL" id="CP017415">
    <property type="protein sequence ID" value="AOU97262.1"/>
    <property type="molecule type" value="Genomic_DNA"/>
</dbReference>
<proteinExistence type="predicted"/>
<evidence type="ECO:0000313" key="2">
    <source>
        <dbReference type="EMBL" id="AOU97262.1"/>
    </source>
</evidence>
<dbReference type="Pfam" id="PF02190">
    <property type="entry name" value="LON_substr_bdg"/>
    <property type="match status" value="1"/>
</dbReference>